<dbReference type="Proteomes" id="UP000604046">
    <property type="component" value="Unassembled WGS sequence"/>
</dbReference>
<protein>
    <submittedName>
        <fullName evidence="2">Cta4 protein</fullName>
    </submittedName>
</protein>
<organism evidence="2 3">
    <name type="scientific">Symbiodinium natans</name>
    <dbReference type="NCBI Taxonomy" id="878477"/>
    <lineage>
        <taxon>Eukaryota</taxon>
        <taxon>Sar</taxon>
        <taxon>Alveolata</taxon>
        <taxon>Dinophyceae</taxon>
        <taxon>Suessiales</taxon>
        <taxon>Symbiodiniaceae</taxon>
        <taxon>Symbiodinium</taxon>
    </lineage>
</organism>
<accession>A0A812NUN2</accession>
<feature type="compositionally biased region" description="Polar residues" evidence="1">
    <location>
        <begin position="9"/>
        <end position="19"/>
    </location>
</feature>
<reference evidence="2" key="1">
    <citation type="submission" date="2021-02" db="EMBL/GenBank/DDBJ databases">
        <authorList>
            <person name="Dougan E. K."/>
            <person name="Rhodes N."/>
            <person name="Thang M."/>
            <person name="Chan C."/>
        </authorList>
    </citation>
    <scope>NUCLEOTIDE SEQUENCE</scope>
</reference>
<gene>
    <name evidence="2" type="primary">cta4</name>
    <name evidence="2" type="ORF">SNAT2548_LOCUS16845</name>
</gene>
<proteinExistence type="predicted"/>
<feature type="region of interest" description="Disordered" evidence="1">
    <location>
        <begin position="499"/>
        <end position="521"/>
    </location>
</feature>
<name>A0A812NUN2_9DINO</name>
<evidence type="ECO:0000313" key="3">
    <source>
        <dbReference type="Proteomes" id="UP000604046"/>
    </source>
</evidence>
<evidence type="ECO:0000256" key="1">
    <source>
        <dbReference type="SAM" id="MobiDB-lite"/>
    </source>
</evidence>
<comment type="caution">
    <text evidence="2">The sequence shown here is derived from an EMBL/GenBank/DDBJ whole genome shotgun (WGS) entry which is preliminary data.</text>
</comment>
<feature type="region of interest" description="Disordered" evidence="1">
    <location>
        <begin position="1"/>
        <end position="39"/>
    </location>
</feature>
<feature type="region of interest" description="Disordered" evidence="1">
    <location>
        <begin position="900"/>
        <end position="925"/>
    </location>
</feature>
<dbReference type="EMBL" id="CAJNDS010002093">
    <property type="protein sequence ID" value="CAE7321481.1"/>
    <property type="molecule type" value="Genomic_DNA"/>
</dbReference>
<evidence type="ECO:0000313" key="2">
    <source>
        <dbReference type="EMBL" id="CAE7321481.1"/>
    </source>
</evidence>
<dbReference type="AlphaFoldDB" id="A0A812NUN2"/>
<keyword evidence="3" id="KW-1185">Reference proteome</keyword>
<sequence length="925" mass="95976">MAGRESESQDLAASLQDNEATPAEEEQLVDSRTPAREAQLGAPEFARRWARRAAGVAALGLMVFAVAPKLGLPVGAKSTEFLEGVGGEAWHTLESELDASKELPTVGLAHISPAAGQVLCVIDVAQAVARVMLTGTFIKFSTVACDFDRIQAVKKRPVRNDERETCASGIFGILLSVELGMGVIASSISTCSGSLNVPANCAANIGAFTGGLSVLMQSTLSADLICNKGVKAGKLTPEAKIDAMVSAATTGKITKQKKQVSKSVYQYLKKAGVDVSTLPVPPAVANDAVYGAVARCVAQLDLGATFVMRFAIILADTTIHCTPGVVETEGRVCAVDITGILAVLSLSVRFFSLASNSCVNIVGRADKDANCVAACSGITGSTMAMTSSGMNLDAACRKAFGKWDPDAWPSQLGPVSASGQTHGEELHVPARDGNTIIAAIVQRVAVAGTGTALRDSREGSEMPRRLADASIVFLVHCYGGQPLPDEELRRAGSTDLAASLQDNEATPAEEEQLVDSRTPAREAQLGAPEFARRWARRAAGVAALGLMVFAVAPKLGLPVGAKSTEFLEGVGGEAWHTLESELDASKELPTVGLAHISPAAGQVLCVIDVAQAVARVMLTGTFIKFSTVACDFDRIQAVKKRPVRNDERETCASGIFGILLSVELGMGVIASSISTCSGSLNVPANCAANIGAFTGGLSVLMQSTLSADLICNKGVKAGKLTPEAKIDAVVSAATTGKITKQKKQVSKSVYNYLKKAGVDVSTLPVPPAVANDAVYGAVARCVAQLDLGATFVMRFAIILADTTIHCTPGVVETEGRVCAVDITGILAVLSLSVRFFSLASNSCVNIVGRADKDANCVAACSGITGSTMAMTSSGMNLDAACRKAFGKWDPDAWPSQLGPVSASGQTHGEELHVPARDGNTIIAEP</sequence>